<feature type="transmembrane region" description="Helical" evidence="12">
    <location>
        <begin position="421"/>
        <end position="440"/>
    </location>
</feature>
<keyword evidence="5 12" id="KW-0812">Transmembrane</keyword>
<dbReference type="InterPro" id="IPR038377">
    <property type="entry name" value="Na/Glc_symporter_sf"/>
</dbReference>
<organism evidence="13 14">
    <name type="scientific">Cloeon dipterum</name>
    <dbReference type="NCBI Taxonomy" id="197152"/>
    <lineage>
        <taxon>Eukaryota</taxon>
        <taxon>Metazoa</taxon>
        <taxon>Ecdysozoa</taxon>
        <taxon>Arthropoda</taxon>
        <taxon>Hexapoda</taxon>
        <taxon>Insecta</taxon>
        <taxon>Pterygota</taxon>
        <taxon>Palaeoptera</taxon>
        <taxon>Ephemeroptera</taxon>
        <taxon>Pisciforma</taxon>
        <taxon>Baetidae</taxon>
        <taxon>Cloeon</taxon>
    </lineage>
</organism>
<feature type="transmembrane region" description="Helical" evidence="12">
    <location>
        <begin position="20"/>
        <end position="39"/>
    </location>
</feature>
<keyword evidence="3" id="KW-0813">Transport</keyword>
<evidence type="ECO:0000313" key="14">
    <source>
        <dbReference type="Proteomes" id="UP000494165"/>
    </source>
</evidence>
<evidence type="ECO:0000256" key="5">
    <source>
        <dbReference type="ARBA" id="ARBA00022692"/>
    </source>
</evidence>
<dbReference type="InterPro" id="IPR001734">
    <property type="entry name" value="Na/solute_symporter"/>
</dbReference>
<name>A0A8S1D951_9INSE</name>
<feature type="transmembrane region" description="Helical" evidence="12">
    <location>
        <begin position="389"/>
        <end position="409"/>
    </location>
</feature>
<evidence type="ECO:0000256" key="10">
    <source>
        <dbReference type="ARBA" id="ARBA00023201"/>
    </source>
</evidence>
<dbReference type="AlphaFoldDB" id="A0A8S1D951"/>
<keyword evidence="4" id="KW-1003">Cell membrane</keyword>
<evidence type="ECO:0000313" key="13">
    <source>
        <dbReference type="EMBL" id="CAB3374399.1"/>
    </source>
</evidence>
<dbReference type="Pfam" id="PF00474">
    <property type="entry name" value="SSF"/>
    <property type="match status" value="1"/>
</dbReference>
<feature type="transmembrane region" description="Helical" evidence="12">
    <location>
        <begin position="196"/>
        <end position="216"/>
    </location>
</feature>
<feature type="transmembrane region" description="Helical" evidence="12">
    <location>
        <begin position="59"/>
        <end position="78"/>
    </location>
</feature>
<keyword evidence="6 12" id="KW-1133">Transmembrane helix</keyword>
<evidence type="ECO:0000256" key="9">
    <source>
        <dbReference type="ARBA" id="ARBA00023136"/>
    </source>
</evidence>
<dbReference type="OrthoDB" id="196131at2759"/>
<feature type="transmembrane region" description="Helical" evidence="12">
    <location>
        <begin position="512"/>
        <end position="533"/>
    </location>
</feature>
<feature type="transmembrane region" description="Helical" evidence="12">
    <location>
        <begin position="166"/>
        <end position="184"/>
    </location>
</feature>
<comment type="similarity">
    <text evidence="2 11">Belongs to the sodium:solute symporter (SSF) (TC 2.A.21) family.</text>
</comment>
<evidence type="ECO:0000256" key="8">
    <source>
        <dbReference type="ARBA" id="ARBA00023065"/>
    </source>
</evidence>
<dbReference type="Gene3D" id="1.20.1730.10">
    <property type="entry name" value="Sodium/glucose cotransporter"/>
    <property type="match status" value="1"/>
</dbReference>
<dbReference type="PANTHER" id="PTHR42985">
    <property type="entry name" value="SODIUM-COUPLED MONOCARBOXYLATE TRANSPORTER"/>
    <property type="match status" value="1"/>
</dbReference>
<reference evidence="13 14" key="1">
    <citation type="submission" date="2020-04" db="EMBL/GenBank/DDBJ databases">
        <authorList>
            <person name="Alioto T."/>
            <person name="Alioto T."/>
            <person name="Gomez Garrido J."/>
        </authorList>
    </citation>
    <scope>NUCLEOTIDE SEQUENCE [LARGE SCALE GENOMIC DNA]</scope>
</reference>
<dbReference type="Proteomes" id="UP000494165">
    <property type="component" value="Unassembled WGS sequence"/>
</dbReference>
<keyword evidence="10" id="KW-0739">Sodium transport</keyword>
<feature type="transmembrane region" description="Helical" evidence="12">
    <location>
        <begin position="345"/>
        <end position="369"/>
    </location>
</feature>
<keyword evidence="9 12" id="KW-0472">Membrane</keyword>
<evidence type="ECO:0000256" key="1">
    <source>
        <dbReference type="ARBA" id="ARBA00004651"/>
    </source>
</evidence>
<evidence type="ECO:0000256" key="7">
    <source>
        <dbReference type="ARBA" id="ARBA00023053"/>
    </source>
</evidence>
<comment type="subcellular location">
    <subcellularLocation>
        <location evidence="1">Cell membrane</location>
        <topology evidence="1">Multi-pass membrane protein</topology>
    </subcellularLocation>
</comment>
<feature type="transmembrane region" description="Helical" evidence="12">
    <location>
        <begin position="90"/>
        <end position="115"/>
    </location>
</feature>
<dbReference type="NCBIfam" id="TIGR00813">
    <property type="entry name" value="sss"/>
    <property type="match status" value="1"/>
</dbReference>
<feature type="transmembrane region" description="Helical" evidence="12">
    <location>
        <begin position="135"/>
        <end position="154"/>
    </location>
</feature>
<feature type="transmembrane region" description="Helical" evidence="12">
    <location>
        <begin position="447"/>
        <end position="469"/>
    </location>
</feature>
<dbReference type="GO" id="GO:0015293">
    <property type="term" value="F:symporter activity"/>
    <property type="evidence" value="ECO:0007669"/>
    <property type="project" value="TreeGrafter"/>
</dbReference>
<feature type="transmembrane region" description="Helical" evidence="12">
    <location>
        <begin position="285"/>
        <end position="310"/>
    </location>
</feature>
<keyword evidence="7" id="KW-0915">Sodium</keyword>
<accession>A0A8S1D951</accession>
<evidence type="ECO:0000256" key="6">
    <source>
        <dbReference type="ARBA" id="ARBA00022989"/>
    </source>
</evidence>
<keyword evidence="8" id="KW-0406">Ion transport</keyword>
<evidence type="ECO:0000256" key="4">
    <source>
        <dbReference type="ARBA" id="ARBA00022475"/>
    </source>
</evidence>
<dbReference type="InterPro" id="IPR051163">
    <property type="entry name" value="Sodium:Solute_Symporter_SSF"/>
</dbReference>
<evidence type="ECO:0000256" key="3">
    <source>
        <dbReference type="ARBA" id="ARBA00022448"/>
    </source>
</evidence>
<proteinExistence type="inferred from homology"/>
<sequence>MIGAEPAVAVYAERFSWQDYLVFGMMLLLSAGVGVYHGFFGHQQKSTTEYLLGGRNLRAFPVAMSLVASYISGVTVLGTPADIYKYGSQYWIIVVGIALMGVTVATVFLPVFCTLQIKSSYEYLEMRFDRKVRTFASLLFVFDEIVFLPIVIYVPSLAFSQVTGVGIYQIGVVVCAVCIFYTVLGGLRAVVWTDTLQIILMFASVLVVVTLGTVYIGGFSEVWGRCQEGQRLEIFNFNPNPLERHTVWSLVIGGYFYWTSFNAVNQTMVQRYLSLPTLKQAQIAIGIFTVGIIGIVTICCYTGLLIYATYHKCDPLLSEQISDYDQLLPHFMMQTVGQLKGLPGLFMAGIFSAALSSLSTILNSLPSVILEDFLFSCCSLKLSERWEQFVAKGLVLFFGILAVACLFIVEPLEGILEVTTSLTAIAAGTSFGMFALGMLFPIANGTGALCGAIASSLLVGWLSLGAHFASLNGFSRPILPVNTDGCDSLNVTLAYTTSFGNDDVFPLYKLSYLWLAPIGVTTVVSVGLLVSWLTGTEDVQLANPDLFSPVIMRFVPKLGQNRQAGTECVEINLNRHKERVSAADNIANTAS</sequence>
<evidence type="ECO:0000256" key="11">
    <source>
        <dbReference type="RuleBase" id="RU362091"/>
    </source>
</evidence>
<dbReference type="CDD" id="cd11492">
    <property type="entry name" value="SLC5sbd_NIS-SMVT"/>
    <property type="match status" value="1"/>
</dbReference>
<evidence type="ECO:0000256" key="2">
    <source>
        <dbReference type="ARBA" id="ARBA00006434"/>
    </source>
</evidence>
<evidence type="ECO:0008006" key="15">
    <source>
        <dbReference type="Google" id="ProtNLM"/>
    </source>
</evidence>
<protein>
    <recommendedName>
        <fullName evidence="15">Sodium-coupled monocarboxylate transporter 1</fullName>
    </recommendedName>
</protein>
<dbReference type="PANTHER" id="PTHR42985:SF41">
    <property type="entry name" value="GH19970P-RELATED"/>
    <property type="match status" value="1"/>
</dbReference>
<dbReference type="GO" id="GO:0006814">
    <property type="term" value="P:sodium ion transport"/>
    <property type="evidence" value="ECO:0007669"/>
    <property type="project" value="UniProtKB-KW"/>
</dbReference>
<dbReference type="GO" id="GO:0005886">
    <property type="term" value="C:plasma membrane"/>
    <property type="evidence" value="ECO:0007669"/>
    <property type="project" value="UniProtKB-SubCell"/>
</dbReference>
<gene>
    <name evidence="13" type="ORF">CLODIP_2_CD16329</name>
</gene>
<comment type="caution">
    <text evidence="13">The sequence shown here is derived from an EMBL/GenBank/DDBJ whole genome shotgun (WGS) entry which is preliminary data.</text>
</comment>
<evidence type="ECO:0000256" key="12">
    <source>
        <dbReference type="SAM" id="Phobius"/>
    </source>
</evidence>
<keyword evidence="14" id="KW-1185">Reference proteome</keyword>
<dbReference type="EMBL" id="CADEPI010000098">
    <property type="protein sequence ID" value="CAB3374399.1"/>
    <property type="molecule type" value="Genomic_DNA"/>
</dbReference>
<dbReference type="PROSITE" id="PS50283">
    <property type="entry name" value="NA_SOLUT_SYMP_3"/>
    <property type="match status" value="1"/>
</dbReference>
<feature type="transmembrane region" description="Helical" evidence="12">
    <location>
        <begin position="246"/>
        <end position="264"/>
    </location>
</feature>